<evidence type="ECO:0000256" key="2">
    <source>
        <dbReference type="ARBA" id="ARBA00005912"/>
    </source>
</evidence>
<dbReference type="Proteomes" id="UP000176648">
    <property type="component" value="Unassembled WGS sequence"/>
</dbReference>
<dbReference type="InterPro" id="IPR036191">
    <property type="entry name" value="RRF_sf"/>
</dbReference>
<evidence type="ECO:0000256" key="1">
    <source>
        <dbReference type="ARBA" id="ARBA00004496"/>
    </source>
</evidence>
<keyword evidence="3" id="KW-0963">Cytoplasm</keyword>
<dbReference type="Gene3D" id="1.10.132.20">
    <property type="entry name" value="Ribosome-recycling factor"/>
    <property type="match status" value="1"/>
</dbReference>
<organism evidence="6 7">
    <name type="scientific">Candidatus Liptonbacteria bacterium GWB1_49_6</name>
    <dbReference type="NCBI Taxonomy" id="1798644"/>
    <lineage>
        <taxon>Bacteria</taxon>
        <taxon>Candidatus Liptoniibacteriota</taxon>
    </lineage>
</organism>
<dbReference type="FunFam" id="1.10.132.20:FF:000001">
    <property type="entry name" value="Ribosome-recycling factor"/>
    <property type="match status" value="1"/>
</dbReference>
<dbReference type="Gene3D" id="3.30.1360.40">
    <property type="match status" value="1"/>
</dbReference>
<dbReference type="InterPro" id="IPR002661">
    <property type="entry name" value="Ribosome_recyc_fac"/>
</dbReference>
<keyword evidence="4" id="KW-0648">Protein biosynthesis</keyword>
<proteinExistence type="inferred from homology"/>
<dbReference type="FunFam" id="3.30.1360.40:FF:000001">
    <property type="entry name" value="Ribosome-recycling factor"/>
    <property type="match status" value="1"/>
</dbReference>
<reference evidence="6 7" key="1">
    <citation type="journal article" date="2016" name="Nat. Commun.">
        <title>Thousands of microbial genomes shed light on interconnected biogeochemical processes in an aquifer system.</title>
        <authorList>
            <person name="Anantharaman K."/>
            <person name="Brown C.T."/>
            <person name="Hug L.A."/>
            <person name="Sharon I."/>
            <person name="Castelle C.J."/>
            <person name="Probst A.J."/>
            <person name="Thomas B.C."/>
            <person name="Singh A."/>
            <person name="Wilkins M.J."/>
            <person name="Karaoz U."/>
            <person name="Brodie E.L."/>
            <person name="Williams K.H."/>
            <person name="Hubbard S.S."/>
            <person name="Banfield J.F."/>
        </authorList>
    </citation>
    <scope>NUCLEOTIDE SEQUENCE [LARGE SCALE GENOMIC DNA]</scope>
</reference>
<comment type="similarity">
    <text evidence="2">Belongs to the RRF family.</text>
</comment>
<dbReference type="STRING" id="1798644.A2122_00240"/>
<dbReference type="AlphaFoldDB" id="A0A1G2C977"/>
<dbReference type="SUPFAM" id="SSF55194">
    <property type="entry name" value="Ribosome recycling factor, RRF"/>
    <property type="match status" value="1"/>
</dbReference>
<dbReference type="GO" id="GO:0005737">
    <property type="term" value="C:cytoplasm"/>
    <property type="evidence" value="ECO:0007669"/>
    <property type="project" value="UniProtKB-SubCell"/>
</dbReference>
<comment type="subcellular location">
    <subcellularLocation>
        <location evidence="1">Cytoplasm</location>
    </subcellularLocation>
</comment>
<evidence type="ECO:0000313" key="7">
    <source>
        <dbReference type="Proteomes" id="UP000176648"/>
    </source>
</evidence>
<protein>
    <submittedName>
        <fullName evidence="6">Ribosome recycling factor</fullName>
    </submittedName>
</protein>
<dbReference type="GO" id="GO:0043023">
    <property type="term" value="F:ribosomal large subunit binding"/>
    <property type="evidence" value="ECO:0007669"/>
    <property type="project" value="TreeGrafter"/>
</dbReference>
<dbReference type="EMBL" id="MHKU01000013">
    <property type="protein sequence ID" value="OGY97037.1"/>
    <property type="molecule type" value="Genomic_DNA"/>
</dbReference>
<evidence type="ECO:0000313" key="6">
    <source>
        <dbReference type="EMBL" id="OGY97037.1"/>
    </source>
</evidence>
<feature type="domain" description="Ribosome recycling factor" evidence="5">
    <location>
        <begin position="19"/>
        <end position="181"/>
    </location>
</feature>
<dbReference type="PANTHER" id="PTHR20982:SF3">
    <property type="entry name" value="MITOCHONDRIAL RIBOSOME RECYCLING FACTOR PSEUDO 1"/>
    <property type="match status" value="1"/>
</dbReference>
<dbReference type="Pfam" id="PF01765">
    <property type="entry name" value="RRF"/>
    <property type="match status" value="1"/>
</dbReference>
<accession>A0A1G2C977</accession>
<dbReference type="GO" id="GO:0006412">
    <property type="term" value="P:translation"/>
    <property type="evidence" value="ECO:0007669"/>
    <property type="project" value="UniProtKB-KW"/>
</dbReference>
<evidence type="ECO:0000259" key="5">
    <source>
        <dbReference type="Pfam" id="PF01765"/>
    </source>
</evidence>
<sequence length="183" mass="20460">MEQYIKELETHLGATLHKFKEDLSGVRSGRPTTQLLENIQVEYAGSFLPIKQIGSLGVRPPRELDITVWDPGAVSAVMKAIEGAKIGLSLQNEGNTIRAFLPPLSQERREELMKLIKKMAEGARISIRASRDDANKKIKAAEAVKELNEDQVFQAKEKIQKVVDEINKQIETLVEGKGKELQE</sequence>
<dbReference type="PANTHER" id="PTHR20982">
    <property type="entry name" value="RIBOSOME RECYCLING FACTOR"/>
    <property type="match status" value="1"/>
</dbReference>
<name>A0A1G2C977_9BACT</name>
<dbReference type="InterPro" id="IPR023584">
    <property type="entry name" value="Ribosome_recyc_fac_dom"/>
</dbReference>
<evidence type="ECO:0000256" key="3">
    <source>
        <dbReference type="ARBA" id="ARBA00022490"/>
    </source>
</evidence>
<dbReference type="NCBIfam" id="TIGR00496">
    <property type="entry name" value="frr"/>
    <property type="match status" value="1"/>
</dbReference>
<evidence type="ECO:0000256" key="4">
    <source>
        <dbReference type="ARBA" id="ARBA00022917"/>
    </source>
</evidence>
<gene>
    <name evidence="6" type="ORF">A2122_00240</name>
</gene>
<comment type="caution">
    <text evidence="6">The sequence shown here is derived from an EMBL/GenBank/DDBJ whole genome shotgun (WGS) entry which is preliminary data.</text>
</comment>